<organism evidence="2">
    <name type="scientific">Opuntia streptacantha</name>
    <name type="common">Prickly pear cactus</name>
    <name type="synonym">Opuntia cardona</name>
    <dbReference type="NCBI Taxonomy" id="393608"/>
    <lineage>
        <taxon>Eukaryota</taxon>
        <taxon>Viridiplantae</taxon>
        <taxon>Streptophyta</taxon>
        <taxon>Embryophyta</taxon>
        <taxon>Tracheophyta</taxon>
        <taxon>Spermatophyta</taxon>
        <taxon>Magnoliopsida</taxon>
        <taxon>eudicotyledons</taxon>
        <taxon>Gunneridae</taxon>
        <taxon>Pentapetalae</taxon>
        <taxon>Caryophyllales</taxon>
        <taxon>Cactineae</taxon>
        <taxon>Cactaceae</taxon>
        <taxon>Opuntioideae</taxon>
        <taxon>Opuntia</taxon>
    </lineage>
</organism>
<dbReference type="AlphaFoldDB" id="A0A7C9A5Q6"/>
<protein>
    <submittedName>
        <fullName evidence="2">Uncharacterized protein</fullName>
    </submittedName>
</protein>
<feature type="region of interest" description="Disordered" evidence="1">
    <location>
        <begin position="35"/>
        <end position="61"/>
    </location>
</feature>
<reference evidence="2" key="1">
    <citation type="journal article" date="2013" name="J. Plant Res.">
        <title>Effect of fungi and light on seed germination of three Opuntia species from semiarid lands of central Mexico.</title>
        <authorList>
            <person name="Delgado-Sanchez P."/>
            <person name="Jimenez-Bremont J.F."/>
            <person name="Guerrero-Gonzalez Mde L."/>
            <person name="Flores J."/>
        </authorList>
    </citation>
    <scope>NUCLEOTIDE SEQUENCE</scope>
    <source>
        <tissue evidence="2">Cladode</tissue>
    </source>
</reference>
<evidence type="ECO:0000313" key="2">
    <source>
        <dbReference type="EMBL" id="MBA4658451.1"/>
    </source>
</evidence>
<name>A0A7C9A5Q6_OPUST</name>
<dbReference type="EMBL" id="GISG01200678">
    <property type="protein sequence ID" value="MBA4658451.1"/>
    <property type="molecule type" value="Transcribed_RNA"/>
</dbReference>
<reference evidence="2" key="2">
    <citation type="submission" date="2020-07" db="EMBL/GenBank/DDBJ databases">
        <authorList>
            <person name="Vera ALvarez R."/>
            <person name="Arias-Moreno D.M."/>
            <person name="Jimenez-Jacinto V."/>
            <person name="Jimenez-Bremont J.F."/>
            <person name="Swaminathan K."/>
            <person name="Moose S.P."/>
            <person name="Guerrero-Gonzalez M.L."/>
            <person name="Marino-Ramirez L."/>
            <person name="Landsman D."/>
            <person name="Rodriguez-Kessler M."/>
            <person name="Delgado-Sanchez P."/>
        </authorList>
    </citation>
    <scope>NUCLEOTIDE SEQUENCE</scope>
    <source>
        <tissue evidence="2">Cladode</tissue>
    </source>
</reference>
<evidence type="ECO:0000256" key="1">
    <source>
        <dbReference type="SAM" id="MobiDB-lite"/>
    </source>
</evidence>
<sequence>MIAVGAYIGPSHWPIGLVWVGMLGSISQQLTWRKSTRKGGSPLIKRGHPQQYEEVRSEKRPSSEFQVGCFVLPKGCIMCDGRNSTQEVLQRLSYILFCM</sequence>
<accession>A0A7C9A5Q6</accession>
<proteinExistence type="predicted"/>
<feature type="compositionally biased region" description="Basic and acidic residues" evidence="1">
    <location>
        <begin position="51"/>
        <end position="61"/>
    </location>
</feature>